<keyword evidence="3" id="KW-1185">Reference proteome</keyword>
<dbReference type="GO" id="GO:0032259">
    <property type="term" value="P:methylation"/>
    <property type="evidence" value="ECO:0007669"/>
    <property type="project" value="UniProtKB-KW"/>
</dbReference>
<feature type="domain" description="Methyltransferase FkbM" evidence="1">
    <location>
        <begin position="168"/>
        <end position="296"/>
    </location>
</feature>
<dbReference type="Pfam" id="PF05050">
    <property type="entry name" value="Methyltransf_21"/>
    <property type="match status" value="1"/>
</dbReference>
<organism evidence="2 3">
    <name type="scientific">Candidatus Weimeria bifida</name>
    <dbReference type="NCBI Taxonomy" id="2599074"/>
    <lineage>
        <taxon>Bacteria</taxon>
        <taxon>Bacillati</taxon>
        <taxon>Bacillota</taxon>
        <taxon>Clostridia</taxon>
        <taxon>Lachnospirales</taxon>
        <taxon>Lachnospiraceae</taxon>
        <taxon>Candidatus Weimeria</taxon>
    </lineage>
</organism>
<keyword evidence="2" id="KW-0489">Methyltransferase</keyword>
<evidence type="ECO:0000313" key="3">
    <source>
        <dbReference type="Proteomes" id="UP000460257"/>
    </source>
</evidence>
<dbReference type="Proteomes" id="UP000460257">
    <property type="component" value="Unassembled WGS sequence"/>
</dbReference>
<dbReference type="GO" id="GO:0008168">
    <property type="term" value="F:methyltransferase activity"/>
    <property type="evidence" value="ECO:0007669"/>
    <property type="project" value="UniProtKB-KW"/>
</dbReference>
<proteinExistence type="predicted"/>
<reference evidence="2" key="1">
    <citation type="journal article" date="2020" name="Appl. Environ. Microbiol.">
        <title>Medium-Chain Fatty Acid Synthesis by 'Candidatus Weimeria bifida' gen. nov., sp. nov., and 'Candidatus Pseudoramibacter fermentans' sp. nov.</title>
        <authorList>
            <person name="Scarborough M.J."/>
            <person name="Myers K.S."/>
            <person name="Donohue T.J."/>
            <person name="Noguera D.R."/>
        </authorList>
    </citation>
    <scope>NUCLEOTIDE SEQUENCE</scope>
    <source>
        <strain evidence="2">LCO1.1</strain>
    </source>
</reference>
<dbReference type="SUPFAM" id="SSF53335">
    <property type="entry name" value="S-adenosyl-L-methionine-dependent methyltransferases"/>
    <property type="match status" value="1"/>
</dbReference>
<keyword evidence="2" id="KW-0808">Transferase</keyword>
<evidence type="ECO:0000259" key="1">
    <source>
        <dbReference type="Pfam" id="PF05050"/>
    </source>
</evidence>
<accession>A0A6N7J112</accession>
<gene>
    <name evidence="2" type="ORF">FRC54_07380</name>
</gene>
<name>A0A6N7J112_9FIRM</name>
<dbReference type="InterPro" id="IPR029063">
    <property type="entry name" value="SAM-dependent_MTases_sf"/>
</dbReference>
<comment type="caution">
    <text evidence="2">The sequence shown here is derived from an EMBL/GenBank/DDBJ whole genome shotgun (WGS) entry which is preliminary data.</text>
</comment>
<protein>
    <submittedName>
        <fullName evidence="2">FkbM family methyltransferase</fullName>
    </submittedName>
</protein>
<dbReference type="InterPro" id="IPR006342">
    <property type="entry name" value="FkbM_mtfrase"/>
</dbReference>
<dbReference type="EMBL" id="VOGC01000006">
    <property type="protein sequence ID" value="MQN01725.1"/>
    <property type="molecule type" value="Genomic_DNA"/>
</dbReference>
<evidence type="ECO:0000313" key="2">
    <source>
        <dbReference type="EMBL" id="MQN01725.1"/>
    </source>
</evidence>
<dbReference type="AlphaFoldDB" id="A0A6N7J112"/>
<sequence length="326" mass="37466">MISMRYFSRITNHELKSKYSKVIGWGTGMLFRLHYRQDYFDMDYVIDGTEKNVGKTINGVIVKGPDALELESNKVLVVIYAIYEKEILEQIKPFDHGQIDVIIYPLVDIILKSGHVVPKINGKSCEDLLVFSLIQQIALKSVKFLEIGVCHPVFRNNSYLLNELFSTMPDYKGVLVEANPTCWDLIEDYRPQDKLLKMGAGGDISSSSAKFYMFPNLLGHSTFSKSLANEVIDRGYKCEEINVEVEPINKILSENFDEAPDILFLDVEGLDIDILQSCDLKRWPFKVIVFEAPDTDKEYDFMSNYYVYARTVENIILARKDIMLYI</sequence>
<dbReference type="Gene3D" id="3.40.50.150">
    <property type="entry name" value="Vaccinia Virus protein VP39"/>
    <property type="match status" value="1"/>
</dbReference>